<dbReference type="Proteomes" id="UP000625976">
    <property type="component" value="Unassembled WGS sequence"/>
</dbReference>
<comment type="caution">
    <text evidence="1">The sequence shown here is derived from an EMBL/GenBank/DDBJ whole genome shotgun (WGS) entry which is preliminary data.</text>
</comment>
<evidence type="ECO:0000313" key="1">
    <source>
        <dbReference type="EMBL" id="GGG49030.1"/>
    </source>
</evidence>
<dbReference type="EMBL" id="BMFQ01000002">
    <property type="protein sequence ID" value="GGG49030.1"/>
    <property type="molecule type" value="Genomic_DNA"/>
</dbReference>
<dbReference type="AlphaFoldDB" id="A0A917GK93"/>
<protein>
    <submittedName>
        <fullName evidence="1">Uncharacterized protein</fullName>
    </submittedName>
</protein>
<keyword evidence="2" id="KW-1185">Reference proteome</keyword>
<accession>A0A917GK93</accession>
<sequence length="163" mass="18106">MLSLSATIQNPVQSNRNQFLVKSFQDMSQLHLAIDKCHDITKERLQFSVLEKCKAPIANDVVLCTQQFQNLKTVLHNEFSAKSKSGLFFNPEIGTIFCIGNLSPFFLQEIDGKPLGALGTGVYGIIRGLGINEEDAKQNITELRQGNYLLFISGTANTIENLK</sequence>
<name>A0A917GK93_9FLAO</name>
<proteinExistence type="predicted"/>
<reference evidence="1" key="1">
    <citation type="journal article" date="2014" name="Int. J. Syst. Evol. Microbiol.">
        <title>Complete genome sequence of Corynebacterium casei LMG S-19264T (=DSM 44701T), isolated from a smear-ripened cheese.</title>
        <authorList>
            <consortium name="US DOE Joint Genome Institute (JGI-PGF)"/>
            <person name="Walter F."/>
            <person name="Albersmeier A."/>
            <person name="Kalinowski J."/>
            <person name="Ruckert C."/>
        </authorList>
    </citation>
    <scope>NUCLEOTIDE SEQUENCE</scope>
    <source>
        <strain evidence="1">CGMCC 1.12751</strain>
    </source>
</reference>
<organism evidence="1 2">
    <name type="scientific">Bizionia arctica</name>
    <dbReference type="NCBI Taxonomy" id="1495645"/>
    <lineage>
        <taxon>Bacteria</taxon>
        <taxon>Pseudomonadati</taxon>
        <taxon>Bacteroidota</taxon>
        <taxon>Flavobacteriia</taxon>
        <taxon>Flavobacteriales</taxon>
        <taxon>Flavobacteriaceae</taxon>
        <taxon>Bizionia</taxon>
    </lineage>
</organism>
<evidence type="ECO:0000313" key="2">
    <source>
        <dbReference type="Proteomes" id="UP000625976"/>
    </source>
</evidence>
<gene>
    <name evidence="1" type="ORF">GCM10010976_20460</name>
</gene>
<reference evidence="1" key="2">
    <citation type="submission" date="2020-09" db="EMBL/GenBank/DDBJ databases">
        <authorList>
            <person name="Sun Q."/>
            <person name="Zhou Y."/>
        </authorList>
    </citation>
    <scope>NUCLEOTIDE SEQUENCE</scope>
    <source>
        <strain evidence="1">CGMCC 1.12751</strain>
    </source>
</reference>